<dbReference type="KEGG" id="psoj:PHYSODRAFT_512705"/>
<gene>
    <name evidence="3" type="ORF">PHYSODRAFT_512705</name>
</gene>
<keyword evidence="4" id="KW-1185">Reference proteome</keyword>
<dbReference type="OMA" id="FCMRVFL"/>
<feature type="transmembrane region" description="Helical" evidence="2">
    <location>
        <begin position="91"/>
        <end position="109"/>
    </location>
</feature>
<evidence type="ECO:0000313" key="3">
    <source>
        <dbReference type="EMBL" id="EGZ13015.1"/>
    </source>
</evidence>
<dbReference type="GeneID" id="20659393"/>
<feature type="transmembrane region" description="Helical" evidence="2">
    <location>
        <begin position="56"/>
        <end position="79"/>
    </location>
</feature>
<keyword evidence="2" id="KW-0812">Transmembrane</keyword>
<dbReference type="InParanoid" id="G4ZSB9"/>
<feature type="compositionally biased region" description="Basic and acidic residues" evidence="1">
    <location>
        <begin position="156"/>
        <end position="173"/>
    </location>
</feature>
<keyword evidence="2" id="KW-0472">Membrane</keyword>
<protein>
    <recommendedName>
        <fullName evidence="5">MARVEL domain-containing protein</fullName>
    </recommendedName>
</protein>
<dbReference type="PANTHER" id="PTHR28165:SF1">
    <property type="entry name" value="NON-CLASSICAL EXPORT PROTEIN 2-RELATED"/>
    <property type="match status" value="1"/>
</dbReference>
<keyword evidence="2" id="KW-1133">Transmembrane helix</keyword>
<dbReference type="PANTHER" id="PTHR28165">
    <property type="entry name" value="NON-CLASSICAL EXPORT PROTEIN 2-RELATED"/>
    <property type="match status" value="1"/>
</dbReference>
<evidence type="ECO:0000313" key="4">
    <source>
        <dbReference type="Proteomes" id="UP000002640"/>
    </source>
</evidence>
<accession>G4ZSB9</accession>
<proteinExistence type="predicted"/>
<evidence type="ECO:0000256" key="2">
    <source>
        <dbReference type="SAM" id="Phobius"/>
    </source>
</evidence>
<organism evidence="3 4">
    <name type="scientific">Phytophthora sojae (strain P6497)</name>
    <name type="common">Soybean stem and root rot agent</name>
    <name type="synonym">Phytophthora megasperma f. sp. glycines</name>
    <dbReference type="NCBI Taxonomy" id="1094619"/>
    <lineage>
        <taxon>Eukaryota</taxon>
        <taxon>Sar</taxon>
        <taxon>Stramenopiles</taxon>
        <taxon>Oomycota</taxon>
        <taxon>Peronosporomycetes</taxon>
        <taxon>Peronosporales</taxon>
        <taxon>Peronosporaceae</taxon>
        <taxon>Phytophthora</taxon>
    </lineage>
</organism>
<name>G4ZSB9_PHYSP</name>
<reference evidence="3 4" key="1">
    <citation type="journal article" date="2006" name="Science">
        <title>Phytophthora genome sequences uncover evolutionary origins and mechanisms of pathogenesis.</title>
        <authorList>
            <person name="Tyler B.M."/>
            <person name="Tripathy S."/>
            <person name="Zhang X."/>
            <person name="Dehal P."/>
            <person name="Jiang R.H."/>
            <person name="Aerts A."/>
            <person name="Arredondo F.D."/>
            <person name="Baxter L."/>
            <person name="Bensasson D."/>
            <person name="Beynon J.L."/>
            <person name="Chapman J."/>
            <person name="Damasceno C.M."/>
            <person name="Dorrance A.E."/>
            <person name="Dou D."/>
            <person name="Dickerman A.W."/>
            <person name="Dubchak I.L."/>
            <person name="Garbelotto M."/>
            <person name="Gijzen M."/>
            <person name="Gordon S.G."/>
            <person name="Govers F."/>
            <person name="Grunwald N.J."/>
            <person name="Huang W."/>
            <person name="Ivors K.L."/>
            <person name="Jones R.W."/>
            <person name="Kamoun S."/>
            <person name="Krampis K."/>
            <person name="Lamour K.H."/>
            <person name="Lee M.K."/>
            <person name="McDonald W.H."/>
            <person name="Medina M."/>
            <person name="Meijer H.J."/>
            <person name="Nordberg E.K."/>
            <person name="Maclean D.J."/>
            <person name="Ospina-Giraldo M.D."/>
            <person name="Morris P.F."/>
            <person name="Phuntumart V."/>
            <person name="Putnam N.H."/>
            <person name="Rash S."/>
            <person name="Rose J.K."/>
            <person name="Sakihama Y."/>
            <person name="Salamov A.A."/>
            <person name="Savidor A."/>
            <person name="Scheuring C.F."/>
            <person name="Smith B.M."/>
            <person name="Sobral B.W."/>
            <person name="Terry A."/>
            <person name="Torto-Alalibo T.A."/>
            <person name="Win J."/>
            <person name="Xu Z."/>
            <person name="Zhang H."/>
            <person name="Grigoriev I.V."/>
            <person name="Rokhsar D.S."/>
            <person name="Boore J.L."/>
        </authorList>
    </citation>
    <scope>NUCLEOTIDE SEQUENCE [LARGE SCALE GENOMIC DNA]</scope>
    <source>
        <strain evidence="3 4">P6497</strain>
    </source>
</reference>
<feature type="region of interest" description="Disordered" evidence="1">
    <location>
        <begin position="156"/>
        <end position="200"/>
    </location>
</feature>
<feature type="transmembrane region" description="Helical" evidence="2">
    <location>
        <begin position="129"/>
        <end position="150"/>
    </location>
</feature>
<sequence length="200" mass="22242">MGSRICLFWTRVLLRFLQFATSLVAYIALQTAGVSYQGTGGGRSVAVVVTSGAMNFARIINFLAFVYAFAFLIFVEWLRLCVNPVIYCEKIADLVLLICLIVSNLILLLSNISLHCRRGYGRFVHCGELYLAIAMTFLSALLFFLTVLIGKSNEDREERRDAQRRSTDRAGRDEQEEPGAYHGGATPVPIVTAQPAQTRP</sequence>
<dbReference type="EMBL" id="JH159156">
    <property type="protein sequence ID" value="EGZ13015.1"/>
    <property type="molecule type" value="Genomic_DNA"/>
</dbReference>
<feature type="transmembrane region" description="Helical" evidence="2">
    <location>
        <begin position="12"/>
        <end position="36"/>
    </location>
</feature>
<evidence type="ECO:0000256" key="1">
    <source>
        <dbReference type="SAM" id="MobiDB-lite"/>
    </source>
</evidence>
<evidence type="ECO:0008006" key="5">
    <source>
        <dbReference type="Google" id="ProtNLM"/>
    </source>
</evidence>
<dbReference type="AlphaFoldDB" id="G4ZSB9"/>
<dbReference type="InterPro" id="IPR052649">
    <property type="entry name" value="NCE102-like"/>
</dbReference>
<dbReference type="Proteomes" id="UP000002640">
    <property type="component" value="Unassembled WGS sequence"/>
</dbReference>
<dbReference type="RefSeq" id="XP_009530444.1">
    <property type="nucleotide sequence ID" value="XM_009532149.1"/>
</dbReference>